<feature type="domain" description="Novel STAND NTPase 1" evidence="6">
    <location>
        <begin position="23"/>
        <end position="423"/>
    </location>
</feature>
<comment type="caution">
    <text evidence="7">The sequence shown here is derived from an EMBL/GenBank/DDBJ whole genome shotgun (WGS) entry which is preliminary data.</text>
</comment>
<keyword evidence="5" id="KW-0812">Transmembrane</keyword>
<feature type="repeat" description="WD" evidence="3">
    <location>
        <begin position="1095"/>
        <end position="1136"/>
    </location>
</feature>
<dbReference type="Gene3D" id="2.130.10.10">
    <property type="entry name" value="YVTN repeat-like/Quinoprotein amine dehydrogenase"/>
    <property type="match status" value="4"/>
</dbReference>
<dbReference type="CDD" id="cd00200">
    <property type="entry name" value="WD40"/>
    <property type="match status" value="2"/>
</dbReference>
<dbReference type="SUPFAM" id="SSF52540">
    <property type="entry name" value="P-loop containing nucleoside triphosphate hydrolases"/>
    <property type="match status" value="1"/>
</dbReference>
<evidence type="ECO:0000313" key="8">
    <source>
        <dbReference type="Proteomes" id="UP000274601"/>
    </source>
</evidence>
<dbReference type="OrthoDB" id="414967at2"/>
<organism evidence="7 8">
    <name type="scientific">Actinomadura pelletieri DSM 43383</name>
    <dbReference type="NCBI Taxonomy" id="1120940"/>
    <lineage>
        <taxon>Bacteria</taxon>
        <taxon>Bacillati</taxon>
        <taxon>Actinomycetota</taxon>
        <taxon>Actinomycetes</taxon>
        <taxon>Streptosporangiales</taxon>
        <taxon>Thermomonosporaceae</taxon>
        <taxon>Actinomadura</taxon>
    </lineage>
</organism>
<dbReference type="AlphaFoldDB" id="A0A495QXR6"/>
<evidence type="ECO:0000313" key="7">
    <source>
        <dbReference type="EMBL" id="RKS78918.1"/>
    </source>
</evidence>
<dbReference type="EMBL" id="RBWU01000001">
    <property type="protein sequence ID" value="RKS78918.1"/>
    <property type="molecule type" value="Genomic_DNA"/>
</dbReference>
<dbReference type="InterPro" id="IPR001680">
    <property type="entry name" value="WD40_rpt"/>
</dbReference>
<dbReference type="InterPro" id="IPR049052">
    <property type="entry name" value="nSTAND1"/>
</dbReference>
<dbReference type="InterPro" id="IPR015943">
    <property type="entry name" value="WD40/YVTN_repeat-like_dom_sf"/>
</dbReference>
<evidence type="ECO:0000256" key="1">
    <source>
        <dbReference type="ARBA" id="ARBA00022574"/>
    </source>
</evidence>
<name>A0A495QXR6_9ACTN</name>
<dbReference type="InterPro" id="IPR020472">
    <property type="entry name" value="WD40_PAC1"/>
</dbReference>
<dbReference type="InterPro" id="IPR027417">
    <property type="entry name" value="P-loop_NTPase"/>
</dbReference>
<feature type="repeat" description="WD" evidence="3">
    <location>
        <begin position="803"/>
        <end position="833"/>
    </location>
</feature>
<keyword evidence="1 3" id="KW-0853">WD repeat</keyword>
<dbReference type="Pfam" id="PF00400">
    <property type="entry name" value="WD40"/>
    <property type="match status" value="12"/>
</dbReference>
<evidence type="ECO:0000256" key="2">
    <source>
        <dbReference type="ARBA" id="ARBA00022737"/>
    </source>
</evidence>
<evidence type="ECO:0000259" key="6">
    <source>
        <dbReference type="Pfam" id="PF20703"/>
    </source>
</evidence>
<feature type="repeat" description="WD" evidence="3">
    <location>
        <begin position="1138"/>
        <end position="1179"/>
    </location>
</feature>
<feature type="repeat" description="WD" evidence="3">
    <location>
        <begin position="663"/>
        <end position="697"/>
    </location>
</feature>
<feature type="repeat" description="WD" evidence="3">
    <location>
        <begin position="747"/>
        <end position="788"/>
    </location>
</feature>
<dbReference type="PRINTS" id="PR00320">
    <property type="entry name" value="GPROTEINBRPT"/>
</dbReference>
<evidence type="ECO:0000256" key="4">
    <source>
        <dbReference type="SAM" id="MobiDB-lite"/>
    </source>
</evidence>
<dbReference type="InterPro" id="IPR036322">
    <property type="entry name" value="WD40_repeat_dom_sf"/>
</dbReference>
<dbReference type="Pfam" id="PF20703">
    <property type="entry name" value="nSTAND1"/>
    <property type="match status" value="1"/>
</dbReference>
<dbReference type="Proteomes" id="UP000274601">
    <property type="component" value="Unassembled WGS sequence"/>
</dbReference>
<dbReference type="PANTHER" id="PTHR19879:SF9">
    <property type="entry name" value="TRANSCRIPTION INITIATION FACTOR TFIID SUBUNIT 5"/>
    <property type="match status" value="1"/>
</dbReference>
<sequence>MVRMTAVGDDGESERKNAPDFCPYQGLAPFETERTELFFGRARATRNLLERLGSRLERDGSLLLVSGASGVGKSSLLRAGLLPALAKGMLPVDGSRHWPRLLVTPTAEPLRALADCWTRAHGGNAETVCAKLRHEPERALVPVGRFVLVVDQFEELFTLVTDERERQTYVRALHALTGGPCHAAVVVGVRADYWDRCAAYPRFAEAIQDGQVIVEPMSEPDLRLAITGPAAAAGLEIEPGLVETVLDELRAERPHGDPYDAGALPLLSQALLNTWERRENGRLTLRGYEESGRVRDAVRRTADEVLDRLPPRDRTTALRLFRRMTLITPGGRVARRPVTWADVHAAASAHAPEERRRAAALLSAFADQRLLTLHEDTVEIAHDVLLVAWPTLARWLEPDLTAQAVYDRLVEDAAQWAEHHRDPAYLYRGARLLAVQDSRPRWDRDPDSFPPPGPTVDGFVAASTRAARTAGRRRGAVVAGLAVLAALALVAAVVAVDAADDAERQRRLAVSRQLAAQSEVVDDPAVAALLAVAAWRIAPTPQARHRMLDAASRPGRTVLPGAARPGRDVEAEFSPDGSVLATGVNGAVQLWDAASHRRLGALTARSGTVLSSCDAGFDLTFSPDGRTLATVCQWNVQFWDVSTRRPSGTPLDVQGSVRGVETVETIAFSPDGTALATSSHDGTTQLWDVAARRRIGAPLRGPGKARDGASARPVAFTRDGKHLVIAGAGNTVRLWDTTTRRQVGKPFAGHTDGIRDVSVSPDGTTLATSSADGTVRLWNLTTHAQIGEPLRNPADGSEFHGTAFSPDGTRLATAGADGSTRLWDVTGHRPVGTALTEGPQPVRRVAFSPDGRTLAAADDNGTVRLLDPATHRQVGAAIPALSDVRFSPDGRTLAASGRGTVRLWDVAASRREGRPLRPDGAAPGRVPAVYAVRFSPDGGTVATASLGGTVRLWSTATGRPTGPPVYSGGERWQVELAPNARLLAVLHGRSVGFWDVAARREAGPRISLPGRTDRVSTAAFSPDGKTLATAGGDRSVRLFDVGARRQIGRPLSAAVDGGFLDDVEFSPDGKTLATTSGMTVLLWDVQRQRRTGTALAGHTGLVDTVAFSPDGRTLVTGSADRTVRLWDLATRRQIGPPLTGHTDRVTRVTYSPTGTAVAGVALDGTARIWKVETIDPASTICAGVGRSLTRAEWQRFVPGEKYVNVCE</sequence>
<dbReference type="PROSITE" id="PS50294">
    <property type="entry name" value="WD_REPEATS_REGION"/>
    <property type="match status" value="7"/>
</dbReference>
<evidence type="ECO:0000256" key="3">
    <source>
        <dbReference type="PROSITE-ProRule" id="PRU00221"/>
    </source>
</evidence>
<protein>
    <submittedName>
        <fullName evidence="7">WD40 repeat protein</fullName>
    </submittedName>
</protein>
<gene>
    <name evidence="7" type="ORF">BZB76_0356</name>
</gene>
<feature type="region of interest" description="Disordered" evidence="4">
    <location>
        <begin position="1"/>
        <end position="20"/>
    </location>
</feature>
<feature type="repeat" description="WD" evidence="3">
    <location>
        <begin position="714"/>
        <end position="745"/>
    </location>
</feature>
<keyword evidence="5" id="KW-1133">Transmembrane helix</keyword>
<dbReference type="InterPro" id="IPR019775">
    <property type="entry name" value="WD40_repeat_CS"/>
</dbReference>
<feature type="repeat" description="WD" evidence="3">
    <location>
        <begin position="1008"/>
        <end position="1049"/>
    </location>
</feature>
<dbReference type="SUPFAM" id="SSF50978">
    <property type="entry name" value="WD40 repeat-like"/>
    <property type="match status" value="2"/>
</dbReference>
<feature type="repeat" description="WD" evidence="3">
    <location>
        <begin position="922"/>
        <end position="963"/>
    </location>
</feature>
<dbReference type="PROSITE" id="PS50082">
    <property type="entry name" value="WD_REPEATS_2"/>
    <property type="match status" value="8"/>
</dbReference>
<keyword evidence="5" id="KW-0472">Membrane</keyword>
<feature type="transmembrane region" description="Helical" evidence="5">
    <location>
        <begin position="475"/>
        <end position="496"/>
    </location>
</feature>
<dbReference type="PANTHER" id="PTHR19879">
    <property type="entry name" value="TRANSCRIPTION INITIATION FACTOR TFIID"/>
    <property type="match status" value="1"/>
</dbReference>
<evidence type="ECO:0000256" key="5">
    <source>
        <dbReference type="SAM" id="Phobius"/>
    </source>
</evidence>
<reference evidence="7 8" key="1">
    <citation type="submission" date="2018-10" db="EMBL/GenBank/DDBJ databases">
        <title>Genomic Encyclopedia of Archaeal and Bacterial Type Strains, Phase II (KMG-II): from individual species to whole genera.</title>
        <authorList>
            <person name="Goeker M."/>
        </authorList>
    </citation>
    <scope>NUCLEOTIDE SEQUENCE [LARGE SCALE GENOMIC DNA]</scope>
    <source>
        <strain evidence="7 8">DSM 43383</strain>
    </source>
</reference>
<dbReference type="PROSITE" id="PS00678">
    <property type="entry name" value="WD_REPEATS_1"/>
    <property type="match status" value="4"/>
</dbReference>
<accession>A0A495QXR6</accession>
<proteinExistence type="predicted"/>
<keyword evidence="8" id="KW-1185">Reference proteome</keyword>
<dbReference type="SMART" id="SM00320">
    <property type="entry name" value="WD40"/>
    <property type="match status" value="13"/>
</dbReference>
<keyword evidence="2" id="KW-0677">Repeat</keyword>